<dbReference type="FunFam" id="2.10.50.30:FF:000004">
    <property type="entry name" value="Taste receptor type 1 member 3-like protein"/>
    <property type="match status" value="1"/>
</dbReference>
<dbReference type="EMBL" id="CAHIKZ030000587">
    <property type="protein sequence ID" value="CAE1227917.1"/>
    <property type="molecule type" value="Genomic_DNA"/>
</dbReference>
<keyword evidence="7 11" id="KW-0472">Membrane</keyword>
<evidence type="ECO:0000256" key="3">
    <source>
        <dbReference type="ARBA" id="ARBA00022692"/>
    </source>
</evidence>
<feature type="transmembrane region" description="Helical" evidence="11">
    <location>
        <begin position="553"/>
        <end position="573"/>
    </location>
</feature>
<feature type="domain" description="GPCR family 3 nine cysteines" evidence="13">
    <location>
        <begin position="223"/>
        <end position="273"/>
    </location>
</feature>
<feature type="domain" description="Receptor ligand binding region" evidence="12">
    <location>
        <begin position="38"/>
        <end position="156"/>
    </location>
</feature>
<proteinExistence type="predicted"/>
<dbReference type="GO" id="GO:0004930">
    <property type="term" value="F:G protein-coupled receptor activity"/>
    <property type="evidence" value="ECO:0007669"/>
    <property type="project" value="UniProtKB-KW"/>
</dbReference>
<dbReference type="InterPro" id="IPR000337">
    <property type="entry name" value="GPCR_3"/>
</dbReference>
<sequence length="661" mass="75192">MTICKDGDYIIDFILSVHDGDWKESEKPFSMKNVLAVEAIISTIEDINSDRGLLPNITLGYVIRDDYGSKQRATEIAMSLMSRIIRNEKTHKTRHRENSKCNPTHSNDHWNNQQGLFAKPVIAVVGGTTSDTGNRIATVLRSIEIPIISYMATNSSSRAVSYTNYAGPSVVNYTVVNLQSVDNNGRLKFIQVGSWAKDLSKLNKSSKTLVLCKSSIQWNTGQVPQSRCSEPCAGGYKTNPGPHRCCWHCEACPPGHITNPNMSHLCIKCPITDHPNQNRNQCVADTQIFLHYSQPIGIALLAVCSFGEMLGFALFVILRRWKNDKQYIAMPYQNLSFVITALGFLQPLIFLQRTSSSACYLRNVYFLIFLNTHACFLFCSCGKVRHLLVRICLILARLSRRRQKMIRKTWTRSMRINFAKKRKQERGSESNEWKRGVDVGKRGKEKVTVGWQEQINRGQVRLKSDKAEPTVAKKKSNIEEEMKAPVKGEKELNSEGKSSCQWALTFSHHALFSTALFLSSLPLVIIERDSMIDVRHIKLTNTSNYLFCTFGRLPVIEALPVFHFLPLVLTLILTNQKKNISDSTNNVNVSLFYIHDRFVYCLTYLILLIECTCFPFSFLLPGPREKDILILTVTLVIQYSFVFTTYGTKLYVICREQYKNK</sequence>
<keyword evidence="6" id="KW-0297">G-protein coupled receptor</keyword>
<keyword evidence="8" id="KW-0675">Receptor</keyword>
<feature type="transmembrane region" description="Helical" evidence="11">
    <location>
        <begin position="598"/>
        <end position="622"/>
    </location>
</feature>
<protein>
    <submittedName>
        <fullName evidence="14">V2R</fullName>
    </submittedName>
</protein>
<dbReference type="PANTHER" id="PTHR24061:SF0">
    <property type="entry name" value="C-FAMILY ODORANT RECEPTOR OLFCT1"/>
    <property type="match status" value="1"/>
</dbReference>
<comment type="caution">
    <text evidence="14">The sequence shown here is derived from an EMBL/GenBank/DDBJ whole genome shotgun (WGS) entry which is preliminary data.</text>
</comment>
<dbReference type="AlphaFoldDB" id="A0A812BJA6"/>
<dbReference type="Proteomes" id="UP000597762">
    <property type="component" value="Unassembled WGS sequence"/>
</dbReference>
<dbReference type="OrthoDB" id="6133044at2759"/>
<feature type="transmembrane region" description="Helical" evidence="11">
    <location>
        <begin position="330"/>
        <end position="351"/>
    </location>
</feature>
<evidence type="ECO:0000313" key="15">
    <source>
        <dbReference type="Proteomes" id="UP000597762"/>
    </source>
</evidence>
<keyword evidence="3 11" id="KW-0812">Transmembrane</keyword>
<gene>
    <name evidence="14" type="ORF">SPHA_16606</name>
</gene>
<evidence type="ECO:0000313" key="14">
    <source>
        <dbReference type="EMBL" id="CAE1227917.1"/>
    </source>
</evidence>
<evidence type="ECO:0000256" key="11">
    <source>
        <dbReference type="SAM" id="Phobius"/>
    </source>
</evidence>
<dbReference type="PANTHER" id="PTHR24061">
    <property type="entry name" value="CALCIUM-SENSING RECEPTOR-RELATED"/>
    <property type="match status" value="1"/>
</dbReference>
<dbReference type="Pfam" id="PF07562">
    <property type="entry name" value="NCD3G"/>
    <property type="match status" value="1"/>
</dbReference>
<feature type="transmembrane region" description="Helical" evidence="11">
    <location>
        <begin position="296"/>
        <end position="318"/>
    </location>
</feature>
<keyword evidence="5 11" id="KW-1133">Transmembrane helix</keyword>
<dbReference type="Gene3D" id="2.10.50.30">
    <property type="entry name" value="GPCR, family 3, nine cysteines domain"/>
    <property type="match status" value="1"/>
</dbReference>
<feature type="transmembrane region" description="Helical" evidence="11">
    <location>
        <begin position="502"/>
        <end position="526"/>
    </location>
</feature>
<evidence type="ECO:0000256" key="8">
    <source>
        <dbReference type="ARBA" id="ARBA00023170"/>
    </source>
</evidence>
<keyword evidence="15" id="KW-1185">Reference proteome</keyword>
<evidence type="ECO:0000256" key="7">
    <source>
        <dbReference type="ARBA" id="ARBA00023136"/>
    </source>
</evidence>
<evidence type="ECO:0000256" key="4">
    <source>
        <dbReference type="ARBA" id="ARBA00022729"/>
    </source>
</evidence>
<keyword evidence="2" id="KW-1003">Cell membrane</keyword>
<evidence type="ECO:0000256" key="10">
    <source>
        <dbReference type="ARBA" id="ARBA00023224"/>
    </source>
</evidence>
<feature type="transmembrane region" description="Helical" evidence="11">
    <location>
        <begin position="628"/>
        <end position="652"/>
    </location>
</feature>
<dbReference type="InterPro" id="IPR028082">
    <property type="entry name" value="Peripla_BP_I"/>
</dbReference>
<evidence type="ECO:0000259" key="12">
    <source>
        <dbReference type="Pfam" id="PF01094"/>
    </source>
</evidence>
<accession>A0A812BJA6</accession>
<keyword evidence="10" id="KW-0807">Transducer</keyword>
<evidence type="ECO:0000256" key="5">
    <source>
        <dbReference type="ARBA" id="ARBA00022989"/>
    </source>
</evidence>
<reference evidence="14" key="1">
    <citation type="submission" date="2021-01" db="EMBL/GenBank/DDBJ databases">
        <authorList>
            <person name="Li R."/>
            <person name="Bekaert M."/>
        </authorList>
    </citation>
    <scope>NUCLEOTIDE SEQUENCE</scope>
    <source>
        <strain evidence="14">Farmed</strain>
    </source>
</reference>
<dbReference type="GO" id="GO:0005886">
    <property type="term" value="C:plasma membrane"/>
    <property type="evidence" value="ECO:0007669"/>
    <property type="project" value="UniProtKB-SubCell"/>
</dbReference>
<evidence type="ECO:0000259" key="13">
    <source>
        <dbReference type="Pfam" id="PF07562"/>
    </source>
</evidence>
<dbReference type="SUPFAM" id="SSF53822">
    <property type="entry name" value="Periplasmic binding protein-like I"/>
    <property type="match status" value="1"/>
</dbReference>
<dbReference type="PRINTS" id="PR00248">
    <property type="entry name" value="GPCRMGR"/>
</dbReference>
<organism evidence="14 15">
    <name type="scientific">Acanthosepion pharaonis</name>
    <name type="common">Pharaoh cuttlefish</name>
    <name type="synonym">Sepia pharaonis</name>
    <dbReference type="NCBI Taxonomy" id="158019"/>
    <lineage>
        <taxon>Eukaryota</taxon>
        <taxon>Metazoa</taxon>
        <taxon>Spiralia</taxon>
        <taxon>Lophotrochozoa</taxon>
        <taxon>Mollusca</taxon>
        <taxon>Cephalopoda</taxon>
        <taxon>Coleoidea</taxon>
        <taxon>Decapodiformes</taxon>
        <taxon>Sepiida</taxon>
        <taxon>Sepiina</taxon>
        <taxon>Sepiidae</taxon>
        <taxon>Acanthosepion</taxon>
    </lineage>
</organism>
<evidence type="ECO:0000256" key="2">
    <source>
        <dbReference type="ARBA" id="ARBA00022475"/>
    </source>
</evidence>
<dbReference type="Gene3D" id="3.40.50.2300">
    <property type="match status" value="1"/>
</dbReference>
<keyword evidence="4" id="KW-0732">Signal</keyword>
<name>A0A812BJA6_ACAPH</name>
<evidence type="ECO:0000256" key="9">
    <source>
        <dbReference type="ARBA" id="ARBA00023180"/>
    </source>
</evidence>
<evidence type="ECO:0000256" key="6">
    <source>
        <dbReference type="ARBA" id="ARBA00023040"/>
    </source>
</evidence>
<dbReference type="Pfam" id="PF01094">
    <property type="entry name" value="ANF_receptor"/>
    <property type="match status" value="1"/>
</dbReference>
<feature type="transmembrane region" description="Helical" evidence="11">
    <location>
        <begin position="363"/>
        <end position="396"/>
    </location>
</feature>
<evidence type="ECO:0000256" key="1">
    <source>
        <dbReference type="ARBA" id="ARBA00004651"/>
    </source>
</evidence>
<dbReference type="InterPro" id="IPR011500">
    <property type="entry name" value="GPCR_3_9-Cys_dom"/>
</dbReference>
<dbReference type="InterPro" id="IPR000068">
    <property type="entry name" value="GPCR_3_Ca_sens_rcpt-rel"/>
</dbReference>
<dbReference type="InterPro" id="IPR001828">
    <property type="entry name" value="ANF_lig-bd_rcpt"/>
</dbReference>
<keyword evidence="9" id="KW-0325">Glycoprotein</keyword>
<comment type="subcellular location">
    <subcellularLocation>
        <location evidence="1">Cell membrane</location>
        <topology evidence="1">Multi-pass membrane protein</topology>
    </subcellularLocation>
</comment>
<dbReference type="InterPro" id="IPR038550">
    <property type="entry name" value="GPCR_3_9-Cys_sf"/>
</dbReference>